<feature type="compositionally biased region" description="Polar residues" evidence="1">
    <location>
        <begin position="1"/>
        <end position="12"/>
    </location>
</feature>
<name>A0A811UPN7_CERCA</name>
<evidence type="ECO:0000256" key="1">
    <source>
        <dbReference type="SAM" id="MobiDB-lite"/>
    </source>
</evidence>
<reference evidence="2" key="1">
    <citation type="submission" date="2020-11" db="EMBL/GenBank/DDBJ databases">
        <authorList>
            <person name="Whitehead M."/>
        </authorList>
    </citation>
    <scope>NUCLEOTIDE SEQUENCE</scope>
    <source>
        <strain evidence="2">EGII</strain>
    </source>
</reference>
<dbReference type="EMBL" id="CAJHJT010000012">
    <property type="protein sequence ID" value="CAD7000704.1"/>
    <property type="molecule type" value="Genomic_DNA"/>
</dbReference>
<protein>
    <submittedName>
        <fullName evidence="2">(Mediterranean fruit fly) hypothetical protein</fullName>
    </submittedName>
</protein>
<evidence type="ECO:0000313" key="3">
    <source>
        <dbReference type="Proteomes" id="UP000606786"/>
    </source>
</evidence>
<organism evidence="2 3">
    <name type="scientific">Ceratitis capitata</name>
    <name type="common">Mediterranean fruit fly</name>
    <name type="synonym">Tephritis capitata</name>
    <dbReference type="NCBI Taxonomy" id="7213"/>
    <lineage>
        <taxon>Eukaryota</taxon>
        <taxon>Metazoa</taxon>
        <taxon>Ecdysozoa</taxon>
        <taxon>Arthropoda</taxon>
        <taxon>Hexapoda</taxon>
        <taxon>Insecta</taxon>
        <taxon>Pterygota</taxon>
        <taxon>Neoptera</taxon>
        <taxon>Endopterygota</taxon>
        <taxon>Diptera</taxon>
        <taxon>Brachycera</taxon>
        <taxon>Muscomorpha</taxon>
        <taxon>Tephritoidea</taxon>
        <taxon>Tephritidae</taxon>
        <taxon>Ceratitis</taxon>
        <taxon>Ceratitis</taxon>
    </lineage>
</organism>
<feature type="region of interest" description="Disordered" evidence="1">
    <location>
        <begin position="1"/>
        <end position="21"/>
    </location>
</feature>
<keyword evidence="3" id="KW-1185">Reference proteome</keyword>
<evidence type="ECO:0000313" key="2">
    <source>
        <dbReference type="EMBL" id="CAD7000704.1"/>
    </source>
</evidence>
<gene>
    <name evidence="2" type="ORF">CCAP1982_LOCUS9177</name>
</gene>
<sequence length="97" mass="11135">MTNQRSFNSNHSSHVEMRQQHNTAQLLQQRLWQQETTRHPYRRFVRGSQPVSGAIVQYLFGLRAEGNNSAGQSNGSDNKELCGNNCHCTKLQHIELQ</sequence>
<proteinExistence type="predicted"/>
<accession>A0A811UPN7</accession>
<dbReference type="AlphaFoldDB" id="A0A811UPN7"/>
<dbReference type="Proteomes" id="UP000606786">
    <property type="component" value="Unassembled WGS sequence"/>
</dbReference>
<comment type="caution">
    <text evidence="2">The sequence shown here is derived from an EMBL/GenBank/DDBJ whole genome shotgun (WGS) entry which is preliminary data.</text>
</comment>